<dbReference type="RefSeq" id="WP_311658602.1">
    <property type="nucleotide sequence ID" value="NZ_JAVRHY010000006.1"/>
</dbReference>
<comment type="caution">
    <text evidence="1">The sequence shown here is derived from an EMBL/GenBank/DDBJ whole genome shotgun (WGS) entry which is preliminary data.</text>
</comment>
<accession>A0ABU3BBY4</accession>
<gene>
    <name evidence="1" type="ORF">RM531_08325</name>
</gene>
<name>A0ABU3BBY4_9GAMM</name>
<dbReference type="Proteomes" id="UP001259982">
    <property type="component" value="Unassembled WGS sequence"/>
</dbReference>
<organism evidence="1 2">
    <name type="scientific">Spectribacter acetivorans</name>
    <dbReference type="NCBI Taxonomy" id="3075603"/>
    <lineage>
        <taxon>Bacteria</taxon>
        <taxon>Pseudomonadati</taxon>
        <taxon>Pseudomonadota</taxon>
        <taxon>Gammaproteobacteria</taxon>
        <taxon>Salinisphaerales</taxon>
        <taxon>Salinisphaeraceae</taxon>
        <taxon>Spectribacter</taxon>
    </lineage>
</organism>
<evidence type="ECO:0000313" key="1">
    <source>
        <dbReference type="EMBL" id="MDT0618481.1"/>
    </source>
</evidence>
<dbReference type="EMBL" id="JAVRHY010000006">
    <property type="protein sequence ID" value="MDT0618481.1"/>
    <property type="molecule type" value="Genomic_DNA"/>
</dbReference>
<evidence type="ECO:0000313" key="2">
    <source>
        <dbReference type="Proteomes" id="UP001259982"/>
    </source>
</evidence>
<protein>
    <submittedName>
        <fullName evidence="1">Uncharacterized protein</fullName>
    </submittedName>
</protein>
<keyword evidence="2" id="KW-1185">Reference proteome</keyword>
<sequence>MSDKPLFKVGDTVKHRKGEVYLITGTPDKVRLEAGNTPAYRYETLYGEMAGVEWVRDAAEMEDGRFTNIALNPASEDTVFRSRILVTVYGKGMAAGQDMSLGEIAREMYDGDLIGLAERVGDTPMIDGQVREALMEIGNDGSFFETV</sequence>
<reference evidence="1 2" key="1">
    <citation type="submission" date="2023-09" db="EMBL/GenBank/DDBJ databases">
        <authorList>
            <person name="Rey-Velasco X."/>
        </authorList>
    </citation>
    <scope>NUCLEOTIDE SEQUENCE [LARGE SCALE GENOMIC DNA]</scope>
    <source>
        <strain evidence="1 2">P385</strain>
    </source>
</reference>
<proteinExistence type="predicted"/>